<dbReference type="EMBL" id="PGCK01000009">
    <property type="protein sequence ID" value="MCD1295538.1"/>
    <property type="molecule type" value="Genomic_DNA"/>
</dbReference>
<dbReference type="InterPro" id="IPR036388">
    <property type="entry name" value="WH-like_DNA-bd_sf"/>
</dbReference>
<dbReference type="Pfam" id="PF12802">
    <property type="entry name" value="MarR_2"/>
    <property type="match status" value="1"/>
</dbReference>
<name>A0AAP2RE10_9EURY</name>
<dbReference type="Gene3D" id="1.10.10.10">
    <property type="entry name" value="Winged helix-like DNA-binding domain superfamily/Winged helix DNA-binding domain"/>
    <property type="match status" value="1"/>
</dbReference>
<evidence type="ECO:0000313" key="2">
    <source>
        <dbReference type="EMBL" id="MCD1295538.1"/>
    </source>
</evidence>
<dbReference type="AlphaFoldDB" id="A0AAP2RE10"/>
<dbReference type="InterPro" id="IPR036390">
    <property type="entry name" value="WH_DNA-bd_sf"/>
</dbReference>
<dbReference type="SUPFAM" id="SSF46785">
    <property type="entry name" value="Winged helix' DNA-binding domain"/>
    <property type="match status" value="1"/>
</dbReference>
<gene>
    <name evidence="2" type="ORF">CUJ83_11060</name>
</gene>
<accession>A0AAP2RE10</accession>
<dbReference type="PROSITE" id="PS50995">
    <property type="entry name" value="HTH_MARR_2"/>
    <property type="match status" value="1"/>
</dbReference>
<dbReference type="InterPro" id="IPR000835">
    <property type="entry name" value="HTH_MarR-typ"/>
</dbReference>
<dbReference type="GO" id="GO:0006950">
    <property type="term" value="P:response to stress"/>
    <property type="evidence" value="ECO:0007669"/>
    <property type="project" value="TreeGrafter"/>
</dbReference>
<dbReference type="GO" id="GO:0003700">
    <property type="term" value="F:DNA-binding transcription factor activity"/>
    <property type="evidence" value="ECO:0007669"/>
    <property type="project" value="InterPro"/>
</dbReference>
<evidence type="ECO:0000313" key="3">
    <source>
        <dbReference type="Proteomes" id="UP001320159"/>
    </source>
</evidence>
<dbReference type="Proteomes" id="UP001320159">
    <property type="component" value="Unassembled WGS sequence"/>
</dbReference>
<dbReference type="SMART" id="SM00347">
    <property type="entry name" value="HTH_MARR"/>
    <property type="match status" value="1"/>
</dbReference>
<comment type="caution">
    <text evidence="2">The sequence shown here is derived from an EMBL/GenBank/DDBJ whole genome shotgun (WGS) entry which is preliminary data.</text>
</comment>
<feature type="domain" description="HTH marR-type" evidence="1">
    <location>
        <begin position="1"/>
        <end position="136"/>
    </location>
</feature>
<evidence type="ECO:0000259" key="1">
    <source>
        <dbReference type="PROSITE" id="PS50995"/>
    </source>
</evidence>
<dbReference type="PANTHER" id="PTHR33164:SF58">
    <property type="entry name" value="DNA-BINDING TRANSCRIPTIONAL REPRESSOR SCOC"/>
    <property type="match status" value="1"/>
</dbReference>
<organism evidence="2 3">
    <name type="scientific">Methanooceanicella nereidis</name>
    <dbReference type="NCBI Taxonomy" id="2052831"/>
    <lineage>
        <taxon>Archaea</taxon>
        <taxon>Methanobacteriati</taxon>
        <taxon>Methanobacteriota</taxon>
        <taxon>Stenosarchaea group</taxon>
        <taxon>Methanomicrobia</taxon>
        <taxon>Methanocellales</taxon>
        <taxon>Methanocellaceae</taxon>
        <taxon>Methanooceanicella</taxon>
    </lineage>
</organism>
<protein>
    <submittedName>
        <fullName evidence="2">MarR family transcriptional regulator</fullName>
    </submittedName>
</protein>
<sequence length="163" mass="19483">MARFILIMFFMIEQRWRYIIEKELEPDGITTKQWLMLIIIGAGFRHAPSIQEVADAMSTTHQNVKQIAASMERRGFMTLERDEKNKRIIRLKVTDQCHDLFKRREDNDIKAMLNLFENLTDEEMRSLFEIIARLEKRAEYLYEEARTTRLSQANENSGMEYKE</sequence>
<dbReference type="PANTHER" id="PTHR33164">
    <property type="entry name" value="TRANSCRIPTIONAL REGULATOR, MARR FAMILY"/>
    <property type="match status" value="1"/>
</dbReference>
<proteinExistence type="predicted"/>
<dbReference type="InterPro" id="IPR039422">
    <property type="entry name" value="MarR/SlyA-like"/>
</dbReference>
<reference evidence="2 3" key="1">
    <citation type="submission" date="2017-11" db="EMBL/GenBank/DDBJ databases">
        <title>Isolation and Characterization of Family Methanocellaceae Species from Potential Methane Hydrate Area Offshore Southwestern Taiwan.</title>
        <authorList>
            <person name="Zhang W.-L."/>
            <person name="Chen W.-C."/>
            <person name="Lai M.-C."/>
            <person name="Chen S.-C."/>
        </authorList>
    </citation>
    <scope>NUCLEOTIDE SEQUENCE [LARGE SCALE GENOMIC DNA]</scope>
    <source>
        <strain evidence="2 3">CWC-04</strain>
    </source>
</reference>
<keyword evidence="3" id="KW-1185">Reference proteome</keyword>